<dbReference type="Pfam" id="PF05618">
    <property type="entry name" value="Zn_protease"/>
    <property type="match status" value="1"/>
</dbReference>
<dbReference type="Proteomes" id="UP000324285">
    <property type="component" value="Chromosome"/>
</dbReference>
<dbReference type="EMBL" id="CP038437">
    <property type="protein sequence ID" value="QEM81788.1"/>
    <property type="molecule type" value="Genomic_DNA"/>
</dbReference>
<dbReference type="PROSITE" id="PS51257">
    <property type="entry name" value="PROKAR_LIPOPROTEIN"/>
    <property type="match status" value="1"/>
</dbReference>
<feature type="compositionally biased region" description="Basic and acidic residues" evidence="1">
    <location>
        <begin position="274"/>
        <end position="284"/>
    </location>
</feature>
<dbReference type="PANTHER" id="PTHR38037:SF2">
    <property type="entry name" value="ATP-DEPENDENT ZINC PROTEASE DOMAIN-CONTAINING PROTEIN-RELATED"/>
    <property type="match status" value="1"/>
</dbReference>
<dbReference type="InterPro" id="IPR021109">
    <property type="entry name" value="Peptidase_aspartic_dom_sf"/>
</dbReference>
<gene>
    <name evidence="4" type="ORF">E4T21_09660</name>
</gene>
<dbReference type="GO" id="GO:0006508">
    <property type="term" value="P:proteolysis"/>
    <property type="evidence" value="ECO:0007669"/>
    <property type="project" value="UniProtKB-KW"/>
</dbReference>
<accession>A0A5C1NH40</accession>
<evidence type="ECO:0000313" key="4">
    <source>
        <dbReference type="EMBL" id="QEM81788.1"/>
    </source>
</evidence>
<feature type="region of interest" description="Disordered" evidence="1">
    <location>
        <begin position="257"/>
        <end position="284"/>
    </location>
</feature>
<dbReference type="InterPro" id="IPR008503">
    <property type="entry name" value="Asp_endopeptidase"/>
</dbReference>
<feature type="chain" id="PRO_5022692063" evidence="2">
    <location>
        <begin position="24"/>
        <end position="284"/>
    </location>
</feature>
<evidence type="ECO:0000256" key="1">
    <source>
        <dbReference type="SAM" id="MobiDB-lite"/>
    </source>
</evidence>
<name>A0A5C1NH40_9GAMM</name>
<dbReference type="GO" id="GO:0008233">
    <property type="term" value="F:peptidase activity"/>
    <property type="evidence" value="ECO:0007669"/>
    <property type="project" value="UniProtKB-KW"/>
</dbReference>
<dbReference type="RefSeq" id="WP_149284799.1">
    <property type="nucleotide sequence ID" value="NZ_CP038437.2"/>
</dbReference>
<keyword evidence="5" id="KW-1185">Reference proteome</keyword>
<feature type="domain" description="Retropepsin-like aspartic endopeptidase" evidence="3">
    <location>
        <begin position="119"/>
        <end position="256"/>
    </location>
</feature>
<keyword evidence="2" id="KW-0732">Signal</keyword>
<protein>
    <submittedName>
        <fullName evidence="4">ATP-dependent zinc protease</fullName>
    </submittedName>
</protein>
<dbReference type="KEGG" id="hbh:E4T21_09660"/>
<evidence type="ECO:0000313" key="5">
    <source>
        <dbReference type="Proteomes" id="UP000324285"/>
    </source>
</evidence>
<evidence type="ECO:0000256" key="2">
    <source>
        <dbReference type="SAM" id="SignalP"/>
    </source>
</evidence>
<feature type="signal peptide" evidence="2">
    <location>
        <begin position="1"/>
        <end position="23"/>
    </location>
</feature>
<dbReference type="SUPFAM" id="SSF50630">
    <property type="entry name" value="Acid proteases"/>
    <property type="match status" value="1"/>
</dbReference>
<keyword evidence="4" id="KW-0645">Protease</keyword>
<dbReference type="AlphaFoldDB" id="A0A5C1NH40"/>
<evidence type="ECO:0000259" key="3">
    <source>
        <dbReference type="Pfam" id="PF05618"/>
    </source>
</evidence>
<dbReference type="Gene3D" id="2.40.70.10">
    <property type="entry name" value="Acid Proteases"/>
    <property type="match status" value="1"/>
</dbReference>
<sequence length="284" mass="30805">MPLRPIYVFPLMGALLLGGCALAPVDRTPPPVPVSPAQFDAGLARLEAQLASQCNLTQSMLSEGAVRDQVINSDVRAINGQLRSLRSELANAASGSTPAPAASECRHVDIDGVSDKELVGRNEWIGLPSVGTYLKARIDSGANTSSLSAQDIRTFERDGDSWVRFKLGLTDDDVVIDSVRDKWIEAPIEREVKVAQANGSQSRPVVSLLMTLGPIREQVEFTLADRTELNYPVLLGRRFLMDIAIIDVAEHYLHARPEFPGGEPASDSADEEATDTKQDDQESL</sequence>
<reference evidence="4" key="1">
    <citation type="submission" date="2021-02" db="EMBL/GenBank/DDBJ databases">
        <title>Strain Y2R2, a novel species of the genus Halomonas.</title>
        <authorList>
            <person name="Huang H."/>
        </authorList>
    </citation>
    <scope>NUCLEOTIDE SEQUENCE</scope>
    <source>
        <strain evidence="4">Y2R2</strain>
    </source>
</reference>
<organism evidence="4 5">
    <name type="scientific">Halomonas binhaiensis</name>
    <dbReference type="NCBI Taxonomy" id="2562282"/>
    <lineage>
        <taxon>Bacteria</taxon>
        <taxon>Pseudomonadati</taxon>
        <taxon>Pseudomonadota</taxon>
        <taxon>Gammaproteobacteria</taxon>
        <taxon>Oceanospirillales</taxon>
        <taxon>Halomonadaceae</taxon>
        <taxon>Halomonas</taxon>
    </lineage>
</organism>
<proteinExistence type="predicted"/>
<keyword evidence="4" id="KW-0378">Hydrolase</keyword>
<dbReference type="OrthoDB" id="8546610at2"/>
<dbReference type="PANTHER" id="PTHR38037">
    <property type="entry name" value="ZN_PROTEASE DOMAIN-CONTAINING PROTEIN"/>
    <property type="match status" value="1"/>
</dbReference>